<keyword evidence="2" id="KW-1185">Reference proteome</keyword>
<evidence type="ECO:0000313" key="2">
    <source>
        <dbReference type="Proteomes" id="UP000013925"/>
    </source>
</evidence>
<dbReference type="InterPro" id="IPR009493">
    <property type="entry name" value="P2_GpE"/>
</dbReference>
<accession>Q7Y4C9</accession>
<dbReference type="RefSeq" id="NP_878222.1">
    <property type="nucleotide sequence ID" value="NC_005056.1"/>
</dbReference>
<dbReference type="InterPro" id="IPR019289">
    <property type="entry name" value="Phage_tail_E/E"/>
</dbReference>
<dbReference type="Pfam" id="PF10109">
    <property type="entry name" value="Phage_TAC_7"/>
    <property type="match status" value="1"/>
</dbReference>
<dbReference type="KEGG" id="vg:1457757"/>
<organism evidence="1 2">
    <name type="scientific">Escherichia phage Wphi</name>
    <dbReference type="NCBI Taxonomy" id="2681595"/>
    <lineage>
        <taxon>Viruses</taxon>
        <taxon>Duplodnaviria</taxon>
        <taxon>Heunggongvirae</taxon>
        <taxon>Uroviricota</taxon>
        <taxon>Caudoviricetes</taxon>
        <taxon>Peduoviridae</taxon>
        <taxon>Peduovirus</taxon>
        <taxon>Peduovirus Wphi</taxon>
    </lineage>
</organism>
<gene>
    <name evidence="1" type="primary">E+E'</name>
</gene>
<name>Q7Y4C9_9CAUD</name>
<protein>
    <submittedName>
        <fullName evidence="1">GpE+E</fullName>
    </submittedName>
</protein>
<dbReference type="Proteomes" id="UP000013925">
    <property type="component" value="Segment"/>
</dbReference>
<reference evidence="1 2" key="1">
    <citation type="submission" date="2002-07" db="EMBL/GenBank/DDBJ databases">
        <title>The Complete Nucleotide Sequence and Genome Analysis of the Escherichia coli Bacteriophage WPhi.</title>
        <authorList>
            <person name="Esposito D."/>
            <person name="Schmidt B.J."/>
            <person name="Bloom F.R."/>
            <person name="Christie G.E."/>
        </authorList>
    </citation>
    <scope>NUCLEOTIDE SEQUENCE</scope>
</reference>
<dbReference type="Pfam" id="PF06528">
    <property type="entry name" value="Phage_P2_GpE"/>
    <property type="match status" value="1"/>
</dbReference>
<proteinExistence type="predicted"/>
<dbReference type="GeneID" id="1457757"/>
<evidence type="ECO:0000313" key="1">
    <source>
        <dbReference type="EMBL" id="AAN28243.1"/>
    </source>
</evidence>
<dbReference type="EMBL" id="AY135739">
    <property type="protein sequence ID" value="AAN28243.1"/>
    <property type="molecule type" value="Genomic_DNA"/>
</dbReference>
<sequence>MNKENVITLDNPVKRGEQVIEQVTLMKPNAGTLRGVSLAAVANSEVDALIKVLPRMTAPMLTEQEVAALELPDLVALAGKVVGFLVAELGAVTFPKNFSVDDLMADVAVIFHWPPSELYPMSLTELITWREKALRRSGNTNE</sequence>